<organism evidence="1 2">
    <name type="scientific">Gottschalkia acidurici (strain ATCC 7906 / DSM 604 / BCRC 14475 / CIP 104303 / KCTC 5404 / NCIMB 10678 / 9a)</name>
    <name type="common">Clostridium acidurici</name>
    <dbReference type="NCBI Taxonomy" id="1128398"/>
    <lineage>
        <taxon>Bacteria</taxon>
        <taxon>Bacillati</taxon>
        <taxon>Bacillota</taxon>
        <taxon>Tissierellia</taxon>
        <taxon>Tissierellales</taxon>
        <taxon>Gottschalkiaceae</taxon>
        <taxon>Gottschalkia</taxon>
    </lineage>
</organism>
<dbReference type="InterPro" id="IPR003718">
    <property type="entry name" value="OsmC/Ohr_fam"/>
</dbReference>
<dbReference type="Proteomes" id="UP000006094">
    <property type="component" value="Chromosome"/>
</dbReference>
<protein>
    <submittedName>
        <fullName evidence="1">Peroxiredoxin, OsmC-like protein</fullName>
    </submittedName>
</protein>
<dbReference type="AlphaFoldDB" id="K0B0K9"/>
<reference evidence="1 2" key="1">
    <citation type="journal article" date="2012" name="PLoS ONE">
        <title>The purine-utilizing bacterium Clostridium acidurici 9a: a genome-guided metabolic reconsideration.</title>
        <authorList>
            <person name="Hartwich K."/>
            <person name="Poehlein A."/>
            <person name="Daniel R."/>
        </authorList>
    </citation>
    <scope>NUCLEOTIDE SEQUENCE [LARGE SCALE GENOMIC DNA]</scope>
    <source>
        <strain evidence="2">ATCC 7906 / DSM 604 / BCRC 14475 / CIP 104303 / KCTC 5404 / NCIMB 10678 / 9a</strain>
    </source>
</reference>
<accession>K0B0K9</accession>
<dbReference type="InterPro" id="IPR052924">
    <property type="entry name" value="OsmC/Ohr_hydroprdx_reductase"/>
</dbReference>
<name>K0B0K9_GOTA9</name>
<sequence>MKCVATYKDGLTVQSISRDHNLIMDVSKEDRGMTPGEMLINALAGCKLLSFVSLSRFRNINFENLSIEISAEAEDKGFVGETKIPAKSVKSIHIIYKIKTTNTKEEIREYLKLVDELCAVGNALREDIEKTEEIVILD</sequence>
<keyword evidence="2" id="KW-1185">Reference proteome</keyword>
<dbReference type="InterPro" id="IPR015946">
    <property type="entry name" value="KH_dom-like_a/b"/>
</dbReference>
<dbReference type="PANTHER" id="PTHR35368">
    <property type="entry name" value="HYDROPEROXIDE REDUCTASE"/>
    <property type="match status" value="1"/>
</dbReference>
<dbReference type="KEGG" id="cad:Curi_c20650"/>
<evidence type="ECO:0000313" key="1">
    <source>
        <dbReference type="EMBL" id="AFS79069.1"/>
    </source>
</evidence>
<dbReference type="InterPro" id="IPR036102">
    <property type="entry name" value="OsmC/Ohrsf"/>
</dbReference>
<dbReference type="eggNOG" id="COG1765">
    <property type="taxonomic scope" value="Bacteria"/>
</dbReference>
<dbReference type="PANTHER" id="PTHR35368:SF1">
    <property type="entry name" value="HYDROPEROXIDE REDUCTASE"/>
    <property type="match status" value="1"/>
</dbReference>
<dbReference type="OrthoDB" id="1701125at2"/>
<dbReference type="Pfam" id="PF02566">
    <property type="entry name" value="OsmC"/>
    <property type="match status" value="1"/>
</dbReference>
<gene>
    <name evidence="1" type="ordered locus">Curi_c20650</name>
</gene>
<dbReference type="SUPFAM" id="SSF82784">
    <property type="entry name" value="OsmC-like"/>
    <property type="match status" value="1"/>
</dbReference>
<evidence type="ECO:0000313" key="2">
    <source>
        <dbReference type="Proteomes" id="UP000006094"/>
    </source>
</evidence>
<proteinExistence type="predicted"/>
<dbReference type="HOGENOM" id="CLU_100275_2_1_9"/>
<dbReference type="Gene3D" id="3.30.300.20">
    <property type="match status" value="1"/>
</dbReference>
<dbReference type="EMBL" id="CP003326">
    <property type="protein sequence ID" value="AFS79069.1"/>
    <property type="molecule type" value="Genomic_DNA"/>
</dbReference>
<dbReference type="RefSeq" id="WP_014968205.1">
    <property type="nucleotide sequence ID" value="NC_018664.1"/>
</dbReference>